<gene>
    <name evidence="2" type="ORF">FHS42_002413</name>
</gene>
<evidence type="ECO:0000313" key="2">
    <source>
        <dbReference type="EMBL" id="MBB5935351.1"/>
    </source>
</evidence>
<comment type="caution">
    <text evidence="2">The sequence shown here is derived from an EMBL/GenBank/DDBJ whole genome shotgun (WGS) entry which is preliminary data.</text>
</comment>
<sequence>MRKSCARRGVAPFLTEASPAAARLTRQSRWDSEQRGGGGGHRHHREPTWTPPNAHAIGALKPDLIIDQFYKDKTAPQKTITPVAYYNPSDSGALWYEQLDKIAEAANRREALTTAESPMPHPAEAGAGEVRPADLQVNPGPVQRWPKRRLLPLLPRLPDADRAARPGPDHRGENPKL</sequence>
<evidence type="ECO:0000256" key="1">
    <source>
        <dbReference type="SAM" id="MobiDB-lite"/>
    </source>
</evidence>
<organism evidence="2 3">
    <name type="scientific">Streptomyces zagrosensis</name>
    <dbReference type="NCBI Taxonomy" id="1042984"/>
    <lineage>
        <taxon>Bacteria</taxon>
        <taxon>Bacillati</taxon>
        <taxon>Actinomycetota</taxon>
        <taxon>Actinomycetes</taxon>
        <taxon>Kitasatosporales</taxon>
        <taxon>Streptomycetaceae</taxon>
        <taxon>Streptomyces</taxon>
    </lineage>
</organism>
<name>A0A7W9Q845_9ACTN</name>
<feature type="region of interest" description="Disordered" evidence="1">
    <location>
        <begin position="1"/>
        <end position="56"/>
    </location>
</feature>
<evidence type="ECO:0000313" key="3">
    <source>
        <dbReference type="Proteomes" id="UP000588098"/>
    </source>
</evidence>
<protein>
    <submittedName>
        <fullName evidence="2">Uncharacterized protein</fullName>
    </submittedName>
</protein>
<proteinExistence type="predicted"/>
<dbReference type="Gene3D" id="3.40.50.1980">
    <property type="entry name" value="Nitrogenase molybdenum iron protein domain"/>
    <property type="match status" value="1"/>
</dbReference>
<keyword evidence="3" id="KW-1185">Reference proteome</keyword>
<dbReference type="Proteomes" id="UP000588098">
    <property type="component" value="Unassembled WGS sequence"/>
</dbReference>
<dbReference type="AlphaFoldDB" id="A0A7W9Q845"/>
<dbReference type="RefSeq" id="WP_184571766.1">
    <property type="nucleotide sequence ID" value="NZ_JACHJL010000005.1"/>
</dbReference>
<dbReference type="SUPFAM" id="SSF53807">
    <property type="entry name" value="Helical backbone' metal receptor"/>
    <property type="match status" value="1"/>
</dbReference>
<reference evidence="2 3" key="1">
    <citation type="submission" date="2020-08" db="EMBL/GenBank/DDBJ databases">
        <title>Genomic Encyclopedia of Type Strains, Phase III (KMG-III): the genomes of soil and plant-associated and newly described type strains.</title>
        <authorList>
            <person name="Whitman W."/>
        </authorList>
    </citation>
    <scope>NUCLEOTIDE SEQUENCE [LARGE SCALE GENOMIC DNA]</scope>
    <source>
        <strain evidence="2 3">CECT 8305</strain>
    </source>
</reference>
<feature type="region of interest" description="Disordered" evidence="1">
    <location>
        <begin position="108"/>
        <end position="177"/>
    </location>
</feature>
<accession>A0A7W9Q845</accession>
<feature type="compositionally biased region" description="Basic and acidic residues" evidence="1">
    <location>
        <begin position="158"/>
        <end position="177"/>
    </location>
</feature>
<dbReference type="EMBL" id="JACHJL010000005">
    <property type="protein sequence ID" value="MBB5935351.1"/>
    <property type="molecule type" value="Genomic_DNA"/>
</dbReference>